<reference evidence="4 5" key="1">
    <citation type="submission" date="2020-02" db="EMBL/GenBank/DDBJ databases">
        <authorList>
            <person name="Feng H."/>
        </authorList>
    </citation>
    <scope>NUCLEOTIDE SEQUENCE [LARGE SCALE GENOMIC DNA]</scope>
    <source>
        <strain evidence="4 5">Gsoil 114</strain>
    </source>
</reference>
<dbReference type="InterPro" id="IPR000719">
    <property type="entry name" value="Prot_kinase_dom"/>
</dbReference>
<dbReference type="Pfam" id="PF03109">
    <property type="entry name" value="ABC1"/>
    <property type="match status" value="1"/>
</dbReference>
<dbReference type="Proteomes" id="UP000476934">
    <property type="component" value="Unassembled WGS sequence"/>
</dbReference>
<dbReference type="PANTHER" id="PTHR10566">
    <property type="entry name" value="CHAPERONE-ACTIVITY OF BC1 COMPLEX CABC1 -RELATED"/>
    <property type="match status" value="1"/>
</dbReference>
<feature type="transmembrane region" description="Helical" evidence="2">
    <location>
        <begin position="533"/>
        <end position="553"/>
    </location>
</feature>
<name>A0A6M0P7D0_9BACI</name>
<keyword evidence="2" id="KW-0472">Membrane</keyword>
<proteinExistence type="inferred from homology"/>
<comment type="caution">
    <text evidence="4">The sequence shown here is derived from an EMBL/GenBank/DDBJ whole genome shotgun (WGS) entry which is preliminary data.</text>
</comment>
<keyword evidence="4" id="KW-0418">Kinase</keyword>
<keyword evidence="4" id="KW-0808">Transferase</keyword>
<dbReference type="GO" id="GO:0005524">
    <property type="term" value="F:ATP binding"/>
    <property type="evidence" value="ECO:0007669"/>
    <property type="project" value="InterPro"/>
</dbReference>
<keyword evidence="5" id="KW-1185">Reference proteome</keyword>
<evidence type="ECO:0000313" key="5">
    <source>
        <dbReference type="Proteomes" id="UP000476934"/>
    </source>
</evidence>
<dbReference type="InterPro" id="IPR011009">
    <property type="entry name" value="Kinase-like_dom_sf"/>
</dbReference>
<evidence type="ECO:0000313" key="4">
    <source>
        <dbReference type="EMBL" id="NEY19790.1"/>
    </source>
</evidence>
<dbReference type="GO" id="GO:0004672">
    <property type="term" value="F:protein kinase activity"/>
    <property type="evidence" value="ECO:0007669"/>
    <property type="project" value="InterPro"/>
</dbReference>
<protein>
    <submittedName>
        <fullName evidence="4">AarF/ABC1/UbiB kinase family protein</fullName>
    </submittedName>
</protein>
<dbReference type="EMBL" id="JAAIWK010000009">
    <property type="protein sequence ID" value="NEY19790.1"/>
    <property type="molecule type" value="Genomic_DNA"/>
</dbReference>
<feature type="transmembrane region" description="Helical" evidence="2">
    <location>
        <begin position="499"/>
        <end position="521"/>
    </location>
</feature>
<dbReference type="InterPro" id="IPR050154">
    <property type="entry name" value="UbiB_kinase"/>
</dbReference>
<keyword evidence="2" id="KW-0812">Transmembrane</keyword>
<feature type="domain" description="Protein kinase" evidence="3">
    <location>
        <begin position="125"/>
        <end position="441"/>
    </location>
</feature>
<dbReference type="CDD" id="cd05121">
    <property type="entry name" value="ABC1_ADCK3-like"/>
    <property type="match status" value="1"/>
</dbReference>
<dbReference type="PROSITE" id="PS50011">
    <property type="entry name" value="PROTEIN_KINASE_DOM"/>
    <property type="match status" value="1"/>
</dbReference>
<dbReference type="PANTHER" id="PTHR10566:SF113">
    <property type="entry name" value="PROTEIN ACTIVITY OF BC1 COMPLEX KINASE 7, CHLOROPLASTIC"/>
    <property type="match status" value="1"/>
</dbReference>
<sequence>MFKKKVKHARRYQEIISAIIRNGFGYLINDFGLAEVLSISPKKVDASANSNRRPVGERIRRLLQDLGPTFIKLGQMASLRRDLIPVTIITELEKLQDQAPPFSFNQVQQLIEEEFGTKLKELFAEFDQEPLATASIGQVHKAKLHTQEWVAVKVQKPNIRTNIETDLEILEDIAVLLESHFDWAKQYQLREIINEFAQALLAELDYYNEGRNAERISKQFSNDDSVHIPKIYWDYSTKKILTMEFIVGKKINQFLDEEIVGYDKKLISERLIYSLFRQIFIEGFFHGDPHPGNLVVLPGNIIAYMDFGMVGRLTEDAKHHCASLVIGLMRGDTGNIIKSVDHLATIPDDIDMKMLHADIDQLREKYYDVPFSQLSLKDAINDLFQIAFKYHIHFPPDLTILAKSLMTIEGVIEALAPDFSIIECAKPIGEQLLKDRYHPKKIVKQGWKKFLDQLDIAFQIPKNLRDISAIMRKGKFRLEISIPDIHLFLIKLDRISNRLSFSIVLLAFSMMMTGLIIGTSITGQSSILWKNPIIEIGFGVATLMLLWLLFSIFKSGKF</sequence>
<evidence type="ECO:0000259" key="3">
    <source>
        <dbReference type="PROSITE" id="PS50011"/>
    </source>
</evidence>
<evidence type="ECO:0000256" key="1">
    <source>
        <dbReference type="ARBA" id="ARBA00009670"/>
    </source>
</evidence>
<organism evidence="4 5">
    <name type="scientific">Heyndrickxia ginsengihumi</name>
    <dbReference type="NCBI Taxonomy" id="363870"/>
    <lineage>
        <taxon>Bacteria</taxon>
        <taxon>Bacillati</taxon>
        <taxon>Bacillota</taxon>
        <taxon>Bacilli</taxon>
        <taxon>Bacillales</taxon>
        <taxon>Bacillaceae</taxon>
        <taxon>Heyndrickxia</taxon>
    </lineage>
</organism>
<gene>
    <name evidence="4" type="ORF">G4D61_07370</name>
</gene>
<dbReference type="AlphaFoldDB" id="A0A6M0P7D0"/>
<reference evidence="4 5" key="2">
    <citation type="submission" date="2020-03" db="EMBL/GenBank/DDBJ databases">
        <title>Bacillus aquiflavi sp. nov., isolated from yellow water of strong flavor Chinese baijiu in Yibin region of China.</title>
        <authorList>
            <person name="Xie J."/>
        </authorList>
    </citation>
    <scope>NUCLEOTIDE SEQUENCE [LARGE SCALE GENOMIC DNA]</scope>
    <source>
        <strain evidence="4 5">Gsoil 114</strain>
    </source>
</reference>
<keyword evidence="2" id="KW-1133">Transmembrane helix</keyword>
<accession>A0A6M0P7D0</accession>
<dbReference type="RefSeq" id="WP_163173594.1">
    <property type="nucleotide sequence ID" value="NZ_JAAIWK010000009.1"/>
</dbReference>
<dbReference type="InterPro" id="IPR004147">
    <property type="entry name" value="ABC1_dom"/>
</dbReference>
<comment type="similarity">
    <text evidence="1">Belongs to the protein kinase superfamily. ADCK protein kinase family.</text>
</comment>
<evidence type="ECO:0000256" key="2">
    <source>
        <dbReference type="SAM" id="Phobius"/>
    </source>
</evidence>
<dbReference type="SUPFAM" id="SSF56112">
    <property type="entry name" value="Protein kinase-like (PK-like)"/>
    <property type="match status" value="1"/>
</dbReference>